<dbReference type="RefSeq" id="WP_168045018.1">
    <property type="nucleotide sequence ID" value="NZ_JAATJM010000001.1"/>
</dbReference>
<dbReference type="Gene3D" id="3.20.20.410">
    <property type="entry name" value="Protein of unknown function UPF0759"/>
    <property type="match status" value="1"/>
</dbReference>
<comment type="caution">
    <text evidence="1">The sequence shown here is derived from an EMBL/GenBank/DDBJ whole genome shotgun (WGS) entry which is preliminary data.</text>
</comment>
<dbReference type="Pfam" id="PF01904">
    <property type="entry name" value="DUF72"/>
    <property type="match status" value="1"/>
</dbReference>
<dbReference type="Proteomes" id="UP000587415">
    <property type="component" value="Unassembled WGS sequence"/>
</dbReference>
<evidence type="ECO:0000313" key="2">
    <source>
        <dbReference type="Proteomes" id="UP000587415"/>
    </source>
</evidence>
<name>A0A7X5YKF3_9CAUL</name>
<gene>
    <name evidence="1" type="ORF">GGQ87_000363</name>
</gene>
<evidence type="ECO:0000313" key="1">
    <source>
        <dbReference type="EMBL" id="NJC40105.1"/>
    </source>
</evidence>
<dbReference type="SUPFAM" id="SSF117396">
    <property type="entry name" value="TM1631-like"/>
    <property type="match status" value="1"/>
</dbReference>
<dbReference type="AlphaFoldDB" id="A0A7X5YKF3"/>
<dbReference type="PANTHER" id="PTHR30348:SF4">
    <property type="entry name" value="DUF72 DOMAIN-CONTAINING PROTEIN"/>
    <property type="match status" value="1"/>
</dbReference>
<dbReference type="InterPro" id="IPR002763">
    <property type="entry name" value="DUF72"/>
</dbReference>
<organism evidence="1 2">
    <name type="scientific">Brevundimonas alba</name>
    <dbReference type="NCBI Taxonomy" id="74314"/>
    <lineage>
        <taxon>Bacteria</taxon>
        <taxon>Pseudomonadati</taxon>
        <taxon>Pseudomonadota</taxon>
        <taxon>Alphaproteobacteria</taxon>
        <taxon>Caulobacterales</taxon>
        <taxon>Caulobacteraceae</taxon>
        <taxon>Brevundimonas</taxon>
    </lineage>
</organism>
<protein>
    <submittedName>
        <fullName evidence="1">Uncharacterized protein YecE (DUF72 family)</fullName>
    </submittedName>
</protein>
<dbReference type="InterPro" id="IPR036520">
    <property type="entry name" value="UPF0759_sf"/>
</dbReference>
<reference evidence="1 2" key="1">
    <citation type="submission" date="2020-03" db="EMBL/GenBank/DDBJ databases">
        <title>Genomic Encyclopedia of Type Strains, Phase IV (KMG-IV): sequencing the most valuable type-strain genomes for metagenomic binning, comparative biology and taxonomic classification.</title>
        <authorList>
            <person name="Goeker M."/>
        </authorList>
    </citation>
    <scope>NUCLEOTIDE SEQUENCE [LARGE SCALE GENOMIC DNA]</scope>
    <source>
        <strain evidence="1 2">DSM 4736</strain>
    </source>
</reference>
<accession>A0A7X5YKF3</accession>
<dbReference type="PANTHER" id="PTHR30348">
    <property type="entry name" value="UNCHARACTERIZED PROTEIN YECE"/>
    <property type="match status" value="1"/>
</dbReference>
<sequence length="241" mass="27911">MRDVRIGTSGWAYKDWNGPFYPEEVKAAGRLEYISRRFRTLEINASFYRMPTEQAVAAWRDQTPDDFLFAWKASRFLTHNKKLKDPVEPLARMFGMLAGLGDKIGPILFQLPPNLHRNDERLQTFLDALPEGYRYSVEFRHPGWYADGVLERLRRRNVALCISDHHDAPAPWETTADFIYLRGHGPGGHYHGRYGEAALREWAEAIRGWRRDREVFVYFDNDIKSAAPADAEQLIGLLEKA</sequence>
<proteinExistence type="predicted"/>
<dbReference type="EMBL" id="JAATJM010000001">
    <property type="protein sequence ID" value="NJC40105.1"/>
    <property type="molecule type" value="Genomic_DNA"/>
</dbReference>
<keyword evidence="2" id="KW-1185">Reference proteome</keyword>